<dbReference type="Proteomes" id="UP000681720">
    <property type="component" value="Unassembled WGS sequence"/>
</dbReference>
<dbReference type="EMBL" id="CAJOBJ010201091">
    <property type="protein sequence ID" value="CAF4983369.1"/>
    <property type="molecule type" value="Genomic_DNA"/>
</dbReference>
<comment type="caution">
    <text evidence="1">The sequence shown here is derived from an EMBL/GenBank/DDBJ whole genome shotgun (WGS) entry which is preliminary data.</text>
</comment>
<organism evidence="1 3">
    <name type="scientific">Rotaria magnacalcarata</name>
    <dbReference type="NCBI Taxonomy" id="392030"/>
    <lineage>
        <taxon>Eukaryota</taxon>
        <taxon>Metazoa</taxon>
        <taxon>Spiralia</taxon>
        <taxon>Gnathifera</taxon>
        <taxon>Rotifera</taxon>
        <taxon>Eurotatoria</taxon>
        <taxon>Bdelloidea</taxon>
        <taxon>Philodinida</taxon>
        <taxon>Philodinidae</taxon>
        <taxon>Rotaria</taxon>
    </lineage>
</organism>
<reference evidence="1" key="1">
    <citation type="submission" date="2021-02" db="EMBL/GenBank/DDBJ databases">
        <authorList>
            <person name="Nowell W R."/>
        </authorList>
    </citation>
    <scope>NUCLEOTIDE SEQUENCE</scope>
</reference>
<protein>
    <submittedName>
        <fullName evidence="1">Uncharacterized protein</fullName>
    </submittedName>
</protein>
<evidence type="ECO:0000313" key="3">
    <source>
        <dbReference type="Proteomes" id="UP000681720"/>
    </source>
</evidence>
<dbReference type="EMBL" id="CAJOBJ010160236">
    <property type="protein sequence ID" value="CAF4842984.1"/>
    <property type="molecule type" value="Genomic_DNA"/>
</dbReference>
<dbReference type="AlphaFoldDB" id="A0A8S3BL20"/>
<evidence type="ECO:0000313" key="2">
    <source>
        <dbReference type="EMBL" id="CAF4983369.1"/>
    </source>
</evidence>
<gene>
    <name evidence="1" type="ORF">GIL414_LOCUS49017</name>
    <name evidence="2" type="ORF">GIL414_LOCUS56177</name>
</gene>
<proteinExistence type="predicted"/>
<accession>A0A8S3BL20</accession>
<name>A0A8S3BL20_9BILA</name>
<evidence type="ECO:0000313" key="1">
    <source>
        <dbReference type="EMBL" id="CAF4842984.1"/>
    </source>
</evidence>
<sequence>MVATFIALYALGKANPEHVLPHVSTIVEYLNIKCTSYNDNAIVQYVAKILEFTVPLMKSA</sequence>
<feature type="non-terminal residue" evidence="1">
    <location>
        <position position="60"/>
    </location>
</feature>